<keyword evidence="2" id="KW-0418">Kinase</keyword>
<dbReference type="EMBL" id="BJWL01000006">
    <property type="protein sequence ID" value="GFY88957.1"/>
    <property type="molecule type" value="Genomic_DNA"/>
</dbReference>
<evidence type="ECO:0000313" key="3">
    <source>
        <dbReference type="Proteomes" id="UP000585474"/>
    </source>
</evidence>
<feature type="domain" description="EDR1/CTR1/ARMC3-like peptidase-like" evidence="1">
    <location>
        <begin position="55"/>
        <end position="195"/>
    </location>
</feature>
<keyword evidence="3" id="KW-1185">Reference proteome</keyword>
<proteinExistence type="predicted"/>
<evidence type="ECO:0000313" key="2">
    <source>
        <dbReference type="EMBL" id="GFY88957.1"/>
    </source>
</evidence>
<evidence type="ECO:0000259" key="1">
    <source>
        <dbReference type="Pfam" id="PF14381"/>
    </source>
</evidence>
<dbReference type="OrthoDB" id="339325at2759"/>
<organism evidence="2 3">
    <name type="scientific">Actinidia rufa</name>
    <dbReference type="NCBI Taxonomy" id="165716"/>
    <lineage>
        <taxon>Eukaryota</taxon>
        <taxon>Viridiplantae</taxon>
        <taxon>Streptophyta</taxon>
        <taxon>Embryophyta</taxon>
        <taxon>Tracheophyta</taxon>
        <taxon>Spermatophyta</taxon>
        <taxon>Magnoliopsida</taxon>
        <taxon>eudicotyledons</taxon>
        <taxon>Gunneridae</taxon>
        <taxon>Pentapetalae</taxon>
        <taxon>asterids</taxon>
        <taxon>Ericales</taxon>
        <taxon>Actinidiaceae</taxon>
        <taxon>Actinidia</taxon>
    </lineage>
</organism>
<reference evidence="2 3" key="1">
    <citation type="submission" date="2019-07" db="EMBL/GenBank/DDBJ databases">
        <title>De Novo Assembly of kiwifruit Actinidia rufa.</title>
        <authorList>
            <person name="Sugita-Konishi S."/>
            <person name="Sato K."/>
            <person name="Mori E."/>
            <person name="Abe Y."/>
            <person name="Kisaki G."/>
            <person name="Hamano K."/>
            <person name="Suezawa K."/>
            <person name="Otani M."/>
            <person name="Fukuda T."/>
            <person name="Manabe T."/>
            <person name="Gomi K."/>
            <person name="Tabuchi M."/>
            <person name="Akimitsu K."/>
            <person name="Kataoka I."/>
        </authorList>
    </citation>
    <scope>NUCLEOTIDE SEQUENCE [LARGE SCALE GENOMIC DNA]</scope>
    <source>
        <strain evidence="3">cv. Fuchu</strain>
    </source>
</reference>
<keyword evidence="2" id="KW-0808">Transferase</keyword>
<comment type="caution">
    <text evidence="2">The sequence shown here is derived from an EMBL/GenBank/DDBJ whole genome shotgun (WGS) entry which is preliminary data.</text>
</comment>
<gene>
    <name evidence="2" type="ORF">Acr_06g0008970</name>
</gene>
<protein>
    <submittedName>
        <fullName evidence="2">Protein kinase superfamily protein</fullName>
    </submittedName>
</protein>
<sequence>MDVLRGADMLKLSGIDGEDSLDILYKKRLWEFFSLCNGDKGSRSDLSGTLVSGGVCVHREDDSRFVESISAAMLCFAASLIPVEIYCYLVLVSDFYKRPNSDISAVKASLEEVSPALDNQGVKMLCQIRHGTCHARAILFKVLADSVGLDSRLMVGLPRDGVMERTDSYKHMSVIVEMNSAELLVDIVRFPGQLIPCSTKAIFLYHTYAGAESDSADNDSCDSPLEPNSPLCGFSERVGFEGEQTEAEGHHAAYKEHRPKTRESTFSQLISQLPRDAESNYFFPQRSASHVKLGQSSTFDEPQIGQGLASELLAALTSLRQASGGELNRASTDQSLGR</sequence>
<dbReference type="Pfam" id="PF14381">
    <property type="entry name" value="EDR1_CTR1_ARMC3_pept"/>
    <property type="match status" value="1"/>
</dbReference>
<dbReference type="InterPro" id="IPR055164">
    <property type="entry name" value="EDR1/CTR1/ARMC3-like_pept-like"/>
</dbReference>
<dbReference type="Proteomes" id="UP000585474">
    <property type="component" value="Unassembled WGS sequence"/>
</dbReference>
<accession>A0A7J0ETQ3</accession>
<name>A0A7J0ETQ3_9ERIC</name>
<dbReference type="AlphaFoldDB" id="A0A7J0ETQ3"/>
<dbReference type="GO" id="GO:0016301">
    <property type="term" value="F:kinase activity"/>
    <property type="evidence" value="ECO:0007669"/>
    <property type="project" value="UniProtKB-KW"/>
</dbReference>